<evidence type="ECO:0000313" key="6">
    <source>
        <dbReference type="Proteomes" id="UP000053477"/>
    </source>
</evidence>
<proteinExistence type="inferred from homology"/>
<dbReference type="Gene3D" id="3.90.25.10">
    <property type="entry name" value="UDP-galactose 4-epimerase, domain 1"/>
    <property type="match status" value="1"/>
</dbReference>
<dbReference type="InParanoid" id="A0A0H2R8H3"/>
<evidence type="ECO:0000313" key="5">
    <source>
        <dbReference type="EMBL" id="KLO07657.1"/>
    </source>
</evidence>
<dbReference type="Gene3D" id="3.40.50.720">
    <property type="entry name" value="NAD(P)-binding Rossmann-like Domain"/>
    <property type="match status" value="1"/>
</dbReference>
<dbReference type="STRING" id="27342.A0A0H2R8H3"/>
<evidence type="ECO:0000259" key="4">
    <source>
        <dbReference type="Pfam" id="PF05368"/>
    </source>
</evidence>
<accession>A0A0H2R8H3</accession>
<keyword evidence="3" id="KW-0560">Oxidoreductase</keyword>
<dbReference type="EMBL" id="KQ086127">
    <property type="protein sequence ID" value="KLO07657.1"/>
    <property type="molecule type" value="Genomic_DNA"/>
</dbReference>
<name>A0A0H2R8H3_9AGAM</name>
<evidence type="ECO:0000256" key="1">
    <source>
        <dbReference type="ARBA" id="ARBA00005725"/>
    </source>
</evidence>
<dbReference type="InterPro" id="IPR036291">
    <property type="entry name" value="NAD(P)-bd_dom_sf"/>
</dbReference>
<evidence type="ECO:0000256" key="2">
    <source>
        <dbReference type="ARBA" id="ARBA00022857"/>
    </source>
</evidence>
<dbReference type="PANTHER" id="PTHR47706">
    <property type="entry name" value="NMRA-LIKE FAMILY PROTEIN"/>
    <property type="match status" value="1"/>
</dbReference>
<dbReference type="SUPFAM" id="SSF51735">
    <property type="entry name" value="NAD(P)-binding Rossmann-fold domains"/>
    <property type="match status" value="1"/>
</dbReference>
<dbReference type="Proteomes" id="UP000053477">
    <property type="component" value="Unassembled WGS sequence"/>
</dbReference>
<keyword evidence="2" id="KW-0521">NADP</keyword>
<dbReference type="PANTHER" id="PTHR47706:SF4">
    <property type="entry name" value="NMRA-LIKE DOMAIN-CONTAINING PROTEIN"/>
    <property type="match status" value="1"/>
</dbReference>
<sequence length="286" mass="31467">MSGFKHFAVAGAGNFGTFIVKELLLLKNKDSVSKVVVLTRSANNSAISELANLGATICEVDYASPASITKALVGIDVLLCAFGATGLSTQEVMAKSAKDAGVKLFVPSEFGGDAGELDKLPFKDVKFNVRRKLEEISLPYTLFHTGIWPDLYFIPSKGFDFANGKVKFGGQGDAPISWTTRRDAARFIAHALTVFPKDKLEGREIRIEGDRQSFNEPFARFEERKSVKLDISRQSREELESRVKANPNDIFAISFLAWDLGGGILENLANGEWPEWWPESVLDVIS</sequence>
<reference evidence="5 6" key="1">
    <citation type="submission" date="2015-04" db="EMBL/GenBank/DDBJ databases">
        <title>Complete genome sequence of Schizopora paradoxa KUC8140, a cosmopolitan wood degrader in East Asia.</title>
        <authorList>
            <consortium name="DOE Joint Genome Institute"/>
            <person name="Min B."/>
            <person name="Park H."/>
            <person name="Jang Y."/>
            <person name="Kim J.-J."/>
            <person name="Kim K.H."/>
            <person name="Pangilinan J."/>
            <person name="Lipzen A."/>
            <person name="Riley R."/>
            <person name="Grigoriev I.V."/>
            <person name="Spatafora J.W."/>
            <person name="Choi I.-G."/>
        </authorList>
    </citation>
    <scope>NUCLEOTIDE SEQUENCE [LARGE SCALE GENOMIC DNA]</scope>
    <source>
        <strain evidence="5 6">KUC8140</strain>
    </source>
</reference>
<protein>
    <submittedName>
        <fullName evidence="5">NAD-P-binding protein</fullName>
    </submittedName>
</protein>
<organism evidence="5 6">
    <name type="scientific">Schizopora paradoxa</name>
    <dbReference type="NCBI Taxonomy" id="27342"/>
    <lineage>
        <taxon>Eukaryota</taxon>
        <taxon>Fungi</taxon>
        <taxon>Dikarya</taxon>
        <taxon>Basidiomycota</taxon>
        <taxon>Agaricomycotina</taxon>
        <taxon>Agaricomycetes</taxon>
        <taxon>Hymenochaetales</taxon>
        <taxon>Schizoporaceae</taxon>
        <taxon>Schizopora</taxon>
    </lineage>
</organism>
<comment type="similarity">
    <text evidence="1">Belongs to the NmrA-type oxidoreductase family. Isoflavone reductase subfamily.</text>
</comment>
<gene>
    <name evidence="5" type="ORF">SCHPADRAFT_638846</name>
</gene>
<dbReference type="InterPro" id="IPR008030">
    <property type="entry name" value="NmrA-like"/>
</dbReference>
<feature type="domain" description="NmrA-like" evidence="4">
    <location>
        <begin position="10"/>
        <end position="224"/>
    </location>
</feature>
<dbReference type="Pfam" id="PF05368">
    <property type="entry name" value="NmrA"/>
    <property type="match status" value="1"/>
</dbReference>
<dbReference type="OrthoDB" id="9974981at2759"/>
<dbReference type="InterPro" id="IPR051609">
    <property type="entry name" value="NmrA/Isoflavone_reductase-like"/>
</dbReference>
<evidence type="ECO:0000256" key="3">
    <source>
        <dbReference type="ARBA" id="ARBA00023002"/>
    </source>
</evidence>
<dbReference type="AlphaFoldDB" id="A0A0H2R8H3"/>
<dbReference type="GO" id="GO:0016491">
    <property type="term" value="F:oxidoreductase activity"/>
    <property type="evidence" value="ECO:0007669"/>
    <property type="project" value="UniProtKB-KW"/>
</dbReference>
<keyword evidence="6" id="KW-1185">Reference proteome</keyword>